<evidence type="ECO:0000313" key="1">
    <source>
        <dbReference type="EMBL" id="QXJ21255.1"/>
    </source>
</evidence>
<evidence type="ECO:0000313" key="2">
    <source>
        <dbReference type="Proteomes" id="UP001049518"/>
    </source>
</evidence>
<protein>
    <submittedName>
        <fullName evidence="1">Uncharacterized protein</fullName>
    </submittedName>
</protein>
<name>A0ABX8QRG1_9ACTN</name>
<organism evidence="1 2">
    <name type="scientific">Actinomadura graeca</name>
    <dbReference type="NCBI Taxonomy" id="2750812"/>
    <lineage>
        <taxon>Bacteria</taxon>
        <taxon>Bacillati</taxon>
        <taxon>Actinomycetota</taxon>
        <taxon>Actinomycetes</taxon>
        <taxon>Streptosporangiales</taxon>
        <taxon>Thermomonosporaceae</taxon>
        <taxon>Actinomadura</taxon>
    </lineage>
</organism>
<dbReference type="Proteomes" id="UP001049518">
    <property type="component" value="Chromosome"/>
</dbReference>
<dbReference type="EMBL" id="CP059572">
    <property type="protein sequence ID" value="QXJ21255.1"/>
    <property type="molecule type" value="Genomic_DNA"/>
</dbReference>
<keyword evidence="2" id="KW-1185">Reference proteome</keyword>
<gene>
    <name evidence="1" type="ORF">AGRA3207_002092</name>
</gene>
<dbReference type="RefSeq" id="WP_231334399.1">
    <property type="nucleotide sequence ID" value="NZ_CP059572.1"/>
</dbReference>
<reference evidence="1" key="1">
    <citation type="submission" date="2020-07" db="EMBL/GenBank/DDBJ databases">
        <authorList>
            <person name="Tarantini F.S."/>
            <person name="Hong K.W."/>
            <person name="Chan K.G."/>
        </authorList>
    </citation>
    <scope>NUCLEOTIDE SEQUENCE</scope>
    <source>
        <strain evidence="1">32-07</strain>
    </source>
</reference>
<accession>A0ABX8QRG1</accession>
<sequence length="306" mass="33679">MGAVEAVERAAMGVFRQQLVKPDADDPFAARSFADFFLALGFLYKYKPYGVKAASPFGYSLFDLHPGQGFSFQLHLEPKYEAFHILHAHPGGFIYLSSHPEWLESGEKDAVVWSEGDAEIRSSHTWSPRPGDIARITSTEIVHTVVGCTLEEYATTSFDAVERLLDQNDRAGLELPARHPEIRAMLQNLHPDLPRRSLGRAGSGWIRADLPPSEPIIDVPGQLLGRRLRIGPGADPRLPAPVGWVKVVVPTSTAVRCAFADREWTVSPGQIFTVPPGWDAEVTADEPTVVSIQSIAPELILREWAG</sequence>
<proteinExistence type="predicted"/>